<dbReference type="Pfam" id="PF07963">
    <property type="entry name" value="N_methyl"/>
    <property type="match status" value="1"/>
</dbReference>
<name>A0AA95H962_9GAMM</name>
<dbReference type="AlphaFoldDB" id="A0AA95H962"/>
<keyword evidence="4" id="KW-0812">Transmembrane</keyword>
<evidence type="ECO:0000256" key="3">
    <source>
        <dbReference type="RuleBase" id="RU000389"/>
    </source>
</evidence>
<accession>A0AA95H962</accession>
<dbReference type="InterPro" id="IPR001082">
    <property type="entry name" value="Pilin"/>
</dbReference>
<reference evidence="5" key="2">
    <citation type="submission" date="2023-04" db="EMBL/GenBank/DDBJ databases">
        <authorList>
            <person name="Beletskiy A.V."/>
            <person name="Mardanov A.V."/>
            <person name="Ravin N.V."/>
        </authorList>
    </citation>
    <scope>NUCLEOTIDE SEQUENCE</scope>
    <source>
        <strain evidence="5">GKL-01</strain>
    </source>
</reference>
<feature type="transmembrane region" description="Helical" evidence="4">
    <location>
        <begin position="12"/>
        <end position="32"/>
    </location>
</feature>
<dbReference type="PANTHER" id="PTHR30093:SF34">
    <property type="entry name" value="PREPILIN PEPTIDASE-DEPENDENT PROTEIN D"/>
    <property type="match status" value="1"/>
</dbReference>
<keyword evidence="4" id="KW-0472">Membrane</keyword>
<protein>
    <submittedName>
        <fullName evidence="5">Pilin</fullName>
    </submittedName>
</protein>
<dbReference type="Proteomes" id="UP001300672">
    <property type="component" value="Chromosome"/>
</dbReference>
<keyword evidence="2" id="KW-0488">Methylation</keyword>
<evidence type="ECO:0000256" key="1">
    <source>
        <dbReference type="ARBA" id="ARBA00005233"/>
    </source>
</evidence>
<organism evidence="5">
    <name type="scientific">Candidatus Thiocaldithrix dubininis</name>
    <dbReference type="NCBI Taxonomy" id="3080823"/>
    <lineage>
        <taxon>Bacteria</taxon>
        <taxon>Pseudomonadati</taxon>
        <taxon>Pseudomonadota</taxon>
        <taxon>Gammaproteobacteria</taxon>
        <taxon>Thiotrichales</taxon>
        <taxon>Thiotrichaceae</taxon>
        <taxon>Candidatus Thiocaldithrix</taxon>
    </lineage>
</organism>
<dbReference type="NCBIfam" id="TIGR02532">
    <property type="entry name" value="IV_pilin_GFxxxE"/>
    <property type="match status" value="1"/>
</dbReference>
<dbReference type="PANTHER" id="PTHR30093">
    <property type="entry name" value="GENERAL SECRETION PATHWAY PROTEIN G"/>
    <property type="match status" value="1"/>
</dbReference>
<proteinExistence type="inferred from homology"/>
<gene>
    <name evidence="5" type="ORF">QJT80_01365</name>
</gene>
<dbReference type="GO" id="GO:0043107">
    <property type="term" value="P:type IV pilus-dependent motility"/>
    <property type="evidence" value="ECO:0007669"/>
    <property type="project" value="TreeGrafter"/>
</dbReference>
<evidence type="ECO:0000313" key="5">
    <source>
        <dbReference type="EMBL" id="WGZ91134.1"/>
    </source>
</evidence>
<sequence length="139" mass="15156">MNKKYNKGFTLIELMMVVAIIGILAALALPAYQDYTKRTHVEEGLTLAADAKLAIVEYYSTNGKFPQDNAAVGLPIGTSITGNAVKSIIVNYSRVEIVYNTKILNNATLYIQGSIVNDNIHWTCNQGTIPAAYKPASCR</sequence>
<dbReference type="PROSITE" id="PS00409">
    <property type="entry name" value="PROKAR_NTER_METHYL"/>
    <property type="match status" value="1"/>
</dbReference>
<keyword evidence="4" id="KW-1133">Transmembrane helix</keyword>
<dbReference type="SUPFAM" id="SSF54523">
    <property type="entry name" value="Pili subunits"/>
    <property type="match status" value="1"/>
</dbReference>
<dbReference type="GO" id="GO:0007155">
    <property type="term" value="P:cell adhesion"/>
    <property type="evidence" value="ECO:0007669"/>
    <property type="project" value="InterPro"/>
</dbReference>
<dbReference type="Pfam" id="PF00114">
    <property type="entry name" value="Pilin"/>
    <property type="match status" value="1"/>
</dbReference>
<dbReference type="Gene3D" id="3.30.700.10">
    <property type="entry name" value="Glycoprotein, Type 4 Pilin"/>
    <property type="match status" value="1"/>
</dbReference>
<dbReference type="GO" id="GO:0044096">
    <property type="term" value="C:type IV pilus"/>
    <property type="evidence" value="ECO:0007669"/>
    <property type="project" value="TreeGrafter"/>
</dbReference>
<evidence type="ECO:0000256" key="2">
    <source>
        <dbReference type="ARBA" id="ARBA00022481"/>
    </source>
</evidence>
<dbReference type="KEGG" id="tdu:QJT80_01365"/>
<dbReference type="EMBL" id="CP124755">
    <property type="protein sequence ID" value="WGZ91134.1"/>
    <property type="molecule type" value="Genomic_DNA"/>
</dbReference>
<dbReference type="InterPro" id="IPR012902">
    <property type="entry name" value="N_methyl_site"/>
</dbReference>
<dbReference type="InterPro" id="IPR045584">
    <property type="entry name" value="Pilin-like"/>
</dbReference>
<keyword evidence="3" id="KW-0281">Fimbrium</keyword>
<evidence type="ECO:0000256" key="4">
    <source>
        <dbReference type="SAM" id="Phobius"/>
    </source>
</evidence>
<comment type="similarity">
    <text evidence="1 3">Belongs to the N-Me-Phe pilin family.</text>
</comment>
<reference evidence="5" key="1">
    <citation type="journal article" date="2023" name="Int. J. Mol. Sci.">
        <title>Metagenomics Revealed a New Genus 'Candidatus Thiocaldithrix dubininis' gen. nov., sp. nov. and a New Species 'Candidatus Thiothrix putei' sp. nov. in the Family Thiotrichaceae, Some Members of Which Have Traits of Both Na+- and H+-Motive Energetics.</title>
        <authorList>
            <person name="Ravin N.V."/>
            <person name="Muntyan M.S."/>
            <person name="Smolyakov D.D."/>
            <person name="Rudenko T.S."/>
            <person name="Beletsky A.V."/>
            <person name="Mardanov A.V."/>
            <person name="Grabovich M.Y."/>
        </authorList>
    </citation>
    <scope>NUCLEOTIDE SEQUENCE</scope>
    <source>
        <strain evidence="5">GKL-01</strain>
    </source>
</reference>